<evidence type="ECO:0000313" key="1">
    <source>
        <dbReference type="EMBL" id="KAL1837985.1"/>
    </source>
</evidence>
<dbReference type="EMBL" id="JAZGSY010000246">
    <property type="protein sequence ID" value="KAL1837985.1"/>
    <property type="molecule type" value="Genomic_DNA"/>
</dbReference>
<accession>A0ABR3V8M1</accession>
<gene>
    <name evidence="1" type="ORF">VTJ49DRAFT_3153</name>
</gene>
<reference evidence="1 2" key="1">
    <citation type="journal article" date="2024" name="Commun. Biol.">
        <title>Comparative genomic analysis of thermophilic fungi reveals convergent evolutionary adaptations and gene losses.</title>
        <authorList>
            <person name="Steindorff A.S."/>
            <person name="Aguilar-Pontes M.V."/>
            <person name="Robinson A.J."/>
            <person name="Andreopoulos B."/>
            <person name="LaButti K."/>
            <person name="Kuo A."/>
            <person name="Mondo S."/>
            <person name="Riley R."/>
            <person name="Otillar R."/>
            <person name="Haridas S."/>
            <person name="Lipzen A."/>
            <person name="Grimwood J."/>
            <person name="Schmutz J."/>
            <person name="Clum A."/>
            <person name="Reid I.D."/>
            <person name="Moisan M.C."/>
            <person name="Butler G."/>
            <person name="Nguyen T.T.M."/>
            <person name="Dewar K."/>
            <person name="Conant G."/>
            <person name="Drula E."/>
            <person name="Henrissat B."/>
            <person name="Hansel C."/>
            <person name="Singer S."/>
            <person name="Hutchinson M.I."/>
            <person name="de Vries R.P."/>
            <person name="Natvig D.O."/>
            <person name="Powell A.J."/>
            <person name="Tsang A."/>
            <person name="Grigoriev I.V."/>
        </authorList>
    </citation>
    <scope>NUCLEOTIDE SEQUENCE [LARGE SCALE GENOMIC DNA]</scope>
    <source>
        <strain evidence="1 2">CBS 620.91</strain>
    </source>
</reference>
<name>A0ABR3V8M1_HUMIN</name>
<comment type="caution">
    <text evidence="1">The sequence shown here is derived from an EMBL/GenBank/DDBJ whole genome shotgun (WGS) entry which is preliminary data.</text>
</comment>
<evidence type="ECO:0000313" key="2">
    <source>
        <dbReference type="Proteomes" id="UP001583172"/>
    </source>
</evidence>
<proteinExistence type="predicted"/>
<evidence type="ECO:0008006" key="3">
    <source>
        <dbReference type="Google" id="ProtNLM"/>
    </source>
</evidence>
<dbReference type="Proteomes" id="UP001583172">
    <property type="component" value="Unassembled WGS sequence"/>
</dbReference>
<organism evidence="1 2">
    <name type="scientific">Humicola insolens</name>
    <name type="common">Soft-rot fungus</name>
    <dbReference type="NCBI Taxonomy" id="85995"/>
    <lineage>
        <taxon>Eukaryota</taxon>
        <taxon>Fungi</taxon>
        <taxon>Dikarya</taxon>
        <taxon>Ascomycota</taxon>
        <taxon>Pezizomycotina</taxon>
        <taxon>Sordariomycetes</taxon>
        <taxon>Sordariomycetidae</taxon>
        <taxon>Sordariales</taxon>
        <taxon>Chaetomiaceae</taxon>
        <taxon>Mycothermus</taxon>
    </lineage>
</organism>
<keyword evidence="2" id="KW-1185">Reference proteome</keyword>
<sequence length="522" mass="59237">MSLMKLPDELLTEIAKYFTRGLPDPPISRYYDPLPDDLFSGPGQDLHAYNPRQCLVSLAVTNRRLNAIATGLLYQTIRIRDLSTLYAVTLTLLEAPHLASHVREVFLAADLTLPANCHDELEKNAMENLIRLLGIDDDIYNTFDSAVDPFPDLGKVFIDAVHKHIGDLCFGPFEDDNHYEDSDLEGIAEATCALLLLFTPNVVNLQLALPNPRLHKYPLLTSVLASQAQPIALPRLERLRLISNLPSVDFPEPPQNLPQDAMVTRAIKHVEVSGASFLDANVLVKDAWAHIETLYMESSFFSGAWLYALCKDGGAPRLKHIDIEAPNWYYIEDAKIKNMDGPGINEALSFCTSRLQKLRLQFIDTPTVEPHLGPQGKLTCLSSMEVLSDLEIEARYLFDSLEDMQSANICDRLSPSLRRLTLYEQHYMKTDPWWEGEPDGGWGSPIGPDNLSYEDLLKRALSQLAFESADRLPRLESVTITRRVFAYLEPWEVNPELYKRVHETSCYRGRYEYLQWTFTPQR</sequence>
<protein>
    <recommendedName>
        <fullName evidence="3">F-box domain-containing protein</fullName>
    </recommendedName>
</protein>